<dbReference type="EMBL" id="LXHQ01000016">
    <property type="protein sequence ID" value="OAV27050.1"/>
    <property type="molecule type" value="Genomic_DNA"/>
</dbReference>
<comment type="caution">
    <text evidence="1">The sequence shown here is derived from an EMBL/GenBank/DDBJ whole genome shotgun (WGS) entry which is preliminary data.</text>
</comment>
<name>A0AB36DQR4_MORCA</name>
<reference evidence="1 2" key="1">
    <citation type="journal article" date="2016" name="Genome Biol. Evol.">
        <title>Comparative Genomic Analyses of the Moraxella catarrhalis Serosensitive and Seroresistant Lineages Demonstrate Their Independent Evolution.</title>
        <authorList>
            <person name="Earl J.P."/>
            <person name="de Vries S.P."/>
            <person name="Ahmed A."/>
            <person name="Powell E."/>
            <person name="Schultz M.P."/>
            <person name="Hermans P.W."/>
            <person name="Hill D.J."/>
            <person name="Zhou Z."/>
            <person name="Constantinidou C.I."/>
            <person name="Hu F.Z."/>
            <person name="Bootsma H.J."/>
            <person name="Ehrlich G.D."/>
        </authorList>
    </citation>
    <scope>NUCLEOTIDE SEQUENCE [LARGE SCALE GENOMIC DNA]</scope>
    <source>
        <strain evidence="1 2">F23</strain>
    </source>
</reference>
<evidence type="ECO:0000313" key="1">
    <source>
        <dbReference type="EMBL" id="OAV27050.1"/>
    </source>
</evidence>
<proteinExistence type="predicted"/>
<organism evidence="1 2">
    <name type="scientific">Moraxella catarrhalis</name>
    <name type="common">Branhamella catarrhalis</name>
    <dbReference type="NCBI Taxonomy" id="480"/>
    <lineage>
        <taxon>Bacteria</taxon>
        <taxon>Pseudomonadati</taxon>
        <taxon>Pseudomonadota</taxon>
        <taxon>Gammaproteobacteria</taxon>
        <taxon>Moraxellales</taxon>
        <taxon>Moraxellaceae</taxon>
        <taxon>Moraxella</taxon>
    </lineage>
</organism>
<protein>
    <submittedName>
        <fullName evidence="1">Uncharacterized protein</fullName>
    </submittedName>
</protein>
<accession>A0AB36DQR4</accession>
<sequence>MKLAVSLTSSLNGLIDKANLRTCHEPTDQPSFKPNYCPT</sequence>
<gene>
    <name evidence="1" type="ORF">AO370_0391</name>
</gene>
<dbReference type="AlphaFoldDB" id="A0AB36DQR4"/>
<evidence type="ECO:0000313" key="2">
    <source>
        <dbReference type="Proteomes" id="UP000078295"/>
    </source>
</evidence>
<dbReference type="Proteomes" id="UP000078295">
    <property type="component" value="Unassembled WGS sequence"/>
</dbReference>